<dbReference type="GO" id="GO:0006508">
    <property type="term" value="P:proteolysis"/>
    <property type="evidence" value="ECO:0007669"/>
    <property type="project" value="UniProtKB-KW"/>
</dbReference>
<comment type="caution">
    <text evidence="5">The sequence shown here is derived from an EMBL/GenBank/DDBJ whole genome shotgun (WGS) entry which is preliminary data.</text>
</comment>
<keyword evidence="2" id="KW-0378">Hydrolase</keyword>
<dbReference type="Pfam" id="PF01483">
    <property type="entry name" value="P_proprotein"/>
    <property type="match status" value="1"/>
</dbReference>
<sequence length="758" mass="79421">MKRVLFFLTLACSASSWAQLITNGGFEAGNLTGWATGGTNRVGVIAATGVTPNIAPYEGTYFAVLSTGPGSTGGALTSLDGYGGSNEDDLATLSTSFTVTTAPVSLSFAFAFLTSEQNWGPQYDDLFDVTLRREATPASTGFPLVRGSVLKPVTGNSPWSDFGPYDGVSYTFTSGGPITNTVVDDGRTAWTKVCVTVDLPGTYTLQFRVADQGDAFYDSALLVDAVEVPSTCALASSQLTSTSGAVTEWKGGSLQYTPVDSREPALADSPPVMAFVSSGNITGDNPGAQEQIFVHDGLSYQRLTSATSGSFSHPALTANGRFVAFASTANLTGQNADGNWEIFRVDRQTLATTQITNTSPPCENRAPSIAGDAAGDVIAFTTTCSLPGFANPDGNVELVAWDGASFAGTSTSGCQNYAPAVARQQSRYVAFISTCNLSGTNADGNPEVFRRDRQTNSFLQITNTADPVAQDVPSIASSGSAVLFASNGNFAGSNADGSYELFKWQSPATITQVSNEPNTVAYISGKLDDAGVWAVGERLDFTTFSFETRVFYMSSLGNGNPVFSATDPLLPTIAAGANIRRIALQSQSNLTGGNPDGNVEVFEVTTSGAYRRILCAQPDTAIPDNNVNGVTDTIASALTGTVADLDLWVQITHTRVSDLQVQLTSPAGTTVLLVDRPGLPGAGCNGDNVDAVLDDEATQPAETQCLNLPALSGYLVPNNPLSSFDGQNASGNWTLRVSDQAKKENGTLQRWCLAFQLN</sequence>
<evidence type="ECO:0000259" key="4">
    <source>
        <dbReference type="PROSITE" id="PS51829"/>
    </source>
</evidence>
<dbReference type="GO" id="GO:0004252">
    <property type="term" value="F:serine-type endopeptidase activity"/>
    <property type="evidence" value="ECO:0007669"/>
    <property type="project" value="InterPro"/>
</dbReference>
<dbReference type="SUPFAM" id="SSF49785">
    <property type="entry name" value="Galactose-binding domain-like"/>
    <property type="match status" value="1"/>
</dbReference>
<dbReference type="InterPro" id="IPR002884">
    <property type="entry name" value="P_dom"/>
</dbReference>
<dbReference type="STRING" id="1312852.EG19_04535"/>
<evidence type="ECO:0000313" key="6">
    <source>
        <dbReference type="Proteomes" id="UP000027284"/>
    </source>
</evidence>
<dbReference type="InterPro" id="IPR008979">
    <property type="entry name" value="Galactose-bd-like_sf"/>
</dbReference>
<feature type="signal peptide" evidence="3">
    <location>
        <begin position="1"/>
        <end position="18"/>
    </location>
</feature>
<keyword evidence="1" id="KW-0645">Protease</keyword>
<organism evidence="5 6">
    <name type="scientific">Thermoanaerobaculum aquaticum</name>
    <dbReference type="NCBI Taxonomy" id="1312852"/>
    <lineage>
        <taxon>Bacteria</taxon>
        <taxon>Pseudomonadati</taxon>
        <taxon>Acidobacteriota</taxon>
        <taxon>Thermoanaerobaculia</taxon>
        <taxon>Thermoanaerobaculales</taxon>
        <taxon>Thermoanaerobaculaceae</taxon>
        <taxon>Thermoanaerobaculum</taxon>
    </lineage>
</organism>
<dbReference type="Gene3D" id="2.60.120.260">
    <property type="entry name" value="Galactose-binding domain-like"/>
    <property type="match status" value="2"/>
</dbReference>
<dbReference type="OrthoDB" id="9792152at2"/>
<keyword evidence="3" id="KW-0732">Signal</keyword>
<accession>A0A062XYA1</accession>
<dbReference type="InterPro" id="IPR049804">
    <property type="entry name" value="Choice_anch_L"/>
</dbReference>
<name>A0A062XYA1_9BACT</name>
<reference evidence="5 6" key="1">
    <citation type="submission" date="2014-04" db="EMBL/GenBank/DDBJ databases">
        <title>The Genome Sequence of Thermoanaerobaculum aquaticum MP-01, The First Cultivated Group 23 Acidobacterium.</title>
        <authorList>
            <person name="Stamps B.W."/>
            <person name="Losey N.A."/>
            <person name="Lawson P.A."/>
            <person name="Stevenson B.S."/>
        </authorList>
    </citation>
    <scope>NUCLEOTIDE SEQUENCE [LARGE SCALE GENOMIC DNA]</scope>
    <source>
        <strain evidence="5 6">MP-01</strain>
    </source>
</reference>
<dbReference type="SUPFAM" id="SSF69304">
    <property type="entry name" value="Tricorn protease N-terminal domain"/>
    <property type="match status" value="1"/>
</dbReference>
<dbReference type="RefSeq" id="WP_038049277.1">
    <property type="nucleotide sequence ID" value="NZ_JMFG01000020.1"/>
</dbReference>
<evidence type="ECO:0000256" key="3">
    <source>
        <dbReference type="SAM" id="SignalP"/>
    </source>
</evidence>
<dbReference type="PROSITE" id="PS51829">
    <property type="entry name" value="P_HOMO_B"/>
    <property type="match status" value="1"/>
</dbReference>
<dbReference type="EMBL" id="JMFG01000020">
    <property type="protein sequence ID" value="KDA53480.1"/>
    <property type="molecule type" value="Genomic_DNA"/>
</dbReference>
<feature type="chain" id="PRO_5001616472" description="P/Homo B domain-containing protein" evidence="3">
    <location>
        <begin position="19"/>
        <end position="758"/>
    </location>
</feature>
<dbReference type="NCBIfam" id="NF038133">
    <property type="entry name" value="choice_anch_L"/>
    <property type="match status" value="1"/>
</dbReference>
<protein>
    <recommendedName>
        <fullName evidence="4">P/Homo B domain-containing protein</fullName>
    </recommendedName>
</protein>
<evidence type="ECO:0000256" key="1">
    <source>
        <dbReference type="ARBA" id="ARBA00022670"/>
    </source>
</evidence>
<dbReference type="InterPro" id="IPR011042">
    <property type="entry name" value="6-blade_b-propeller_TolB-like"/>
</dbReference>
<dbReference type="AlphaFoldDB" id="A0A062XYA1"/>
<proteinExistence type="predicted"/>
<feature type="domain" description="P/Homo B" evidence="4">
    <location>
        <begin position="614"/>
        <end position="758"/>
    </location>
</feature>
<dbReference type="Gene3D" id="2.120.10.30">
    <property type="entry name" value="TolB, C-terminal domain"/>
    <property type="match status" value="1"/>
</dbReference>
<dbReference type="Proteomes" id="UP000027284">
    <property type="component" value="Unassembled WGS sequence"/>
</dbReference>
<keyword evidence="6" id="KW-1185">Reference proteome</keyword>
<evidence type="ECO:0000256" key="2">
    <source>
        <dbReference type="ARBA" id="ARBA00022801"/>
    </source>
</evidence>
<evidence type="ECO:0000313" key="5">
    <source>
        <dbReference type="EMBL" id="KDA53480.1"/>
    </source>
</evidence>
<gene>
    <name evidence="5" type="ORF">EG19_04535</name>
</gene>